<evidence type="ECO:0000256" key="1">
    <source>
        <dbReference type="SAM" id="MobiDB-lite"/>
    </source>
</evidence>
<dbReference type="EMBL" id="CP144753">
    <property type="protein sequence ID" value="WVZ93696.1"/>
    <property type="molecule type" value="Genomic_DNA"/>
</dbReference>
<keyword evidence="3" id="KW-1185">Reference proteome</keyword>
<organism evidence="2 3">
    <name type="scientific">Paspalum notatum var. saurae</name>
    <dbReference type="NCBI Taxonomy" id="547442"/>
    <lineage>
        <taxon>Eukaryota</taxon>
        <taxon>Viridiplantae</taxon>
        <taxon>Streptophyta</taxon>
        <taxon>Embryophyta</taxon>
        <taxon>Tracheophyta</taxon>
        <taxon>Spermatophyta</taxon>
        <taxon>Magnoliopsida</taxon>
        <taxon>Liliopsida</taxon>
        <taxon>Poales</taxon>
        <taxon>Poaceae</taxon>
        <taxon>PACMAD clade</taxon>
        <taxon>Panicoideae</taxon>
        <taxon>Andropogonodae</taxon>
        <taxon>Paspaleae</taxon>
        <taxon>Paspalinae</taxon>
        <taxon>Paspalum</taxon>
    </lineage>
</organism>
<feature type="region of interest" description="Disordered" evidence="1">
    <location>
        <begin position="1"/>
        <end position="32"/>
    </location>
</feature>
<accession>A0AAQ3XBL4</accession>
<proteinExistence type="predicted"/>
<sequence length="97" mass="9821">MWINEVGRPGKGSADPIGGSGGQTPGRPTWLSRAGLPMVGRPGCGSADLATLAIILKGGLTNTVNVSLRDPLCSAPGSAWDDVGSGPHRVFPFVSPV</sequence>
<evidence type="ECO:0000313" key="2">
    <source>
        <dbReference type="EMBL" id="WVZ93696.1"/>
    </source>
</evidence>
<dbReference type="Proteomes" id="UP001341281">
    <property type="component" value="Chromosome 09"/>
</dbReference>
<dbReference type="AlphaFoldDB" id="A0AAQ3XBL4"/>
<protein>
    <submittedName>
        <fullName evidence="2">Uncharacterized protein</fullName>
    </submittedName>
</protein>
<gene>
    <name evidence="2" type="ORF">U9M48_039657</name>
</gene>
<reference evidence="2 3" key="1">
    <citation type="submission" date="2024-02" db="EMBL/GenBank/DDBJ databases">
        <title>High-quality chromosome-scale genome assembly of Pensacola bahiagrass (Paspalum notatum Flugge var. saurae).</title>
        <authorList>
            <person name="Vega J.M."/>
            <person name="Podio M."/>
            <person name="Orjuela J."/>
            <person name="Siena L.A."/>
            <person name="Pessino S.C."/>
            <person name="Combes M.C."/>
            <person name="Mariac C."/>
            <person name="Albertini E."/>
            <person name="Pupilli F."/>
            <person name="Ortiz J.P.A."/>
            <person name="Leblanc O."/>
        </authorList>
    </citation>
    <scope>NUCLEOTIDE SEQUENCE [LARGE SCALE GENOMIC DNA]</scope>
    <source>
        <strain evidence="2">R1</strain>
        <tissue evidence="2">Leaf</tissue>
    </source>
</reference>
<evidence type="ECO:0000313" key="3">
    <source>
        <dbReference type="Proteomes" id="UP001341281"/>
    </source>
</evidence>
<name>A0AAQ3XBL4_PASNO</name>